<dbReference type="GO" id="GO:0006412">
    <property type="term" value="P:translation"/>
    <property type="evidence" value="ECO:0007669"/>
    <property type="project" value="UniProtKB-KW"/>
</dbReference>
<dbReference type="InterPro" id="IPR036191">
    <property type="entry name" value="RRF_sf"/>
</dbReference>
<dbReference type="Proteomes" id="UP001201262">
    <property type="component" value="Unassembled WGS sequence"/>
</dbReference>
<feature type="region of interest" description="Disordered" evidence="5">
    <location>
        <begin position="187"/>
        <end position="217"/>
    </location>
</feature>
<reference evidence="7" key="1">
    <citation type="submission" date="2021-12" db="EMBL/GenBank/DDBJ databases">
        <title>Convergent genome expansion in fungi linked to evolution of root-endophyte symbiosis.</title>
        <authorList>
            <consortium name="DOE Joint Genome Institute"/>
            <person name="Ke Y.-H."/>
            <person name="Bonito G."/>
            <person name="Liao H.-L."/>
            <person name="Looney B."/>
            <person name="Rojas-Flechas A."/>
            <person name="Nash J."/>
            <person name="Hameed K."/>
            <person name="Schadt C."/>
            <person name="Martin F."/>
            <person name="Crous P.W."/>
            <person name="Miettinen O."/>
            <person name="Magnuson J.K."/>
            <person name="Labbe J."/>
            <person name="Jacobson D."/>
            <person name="Doktycz M.J."/>
            <person name="Veneault-Fourrey C."/>
            <person name="Kuo A."/>
            <person name="Mondo S."/>
            <person name="Calhoun S."/>
            <person name="Riley R."/>
            <person name="Ohm R."/>
            <person name="LaButti K."/>
            <person name="Andreopoulos B."/>
            <person name="Pangilinan J."/>
            <person name="Nolan M."/>
            <person name="Tritt A."/>
            <person name="Clum A."/>
            <person name="Lipzen A."/>
            <person name="Daum C."/>
            <person name="Barry K."/>
            <person name="Grigoriev I.V."/>
            <person name="Vilgalys R."/>
        </authorList>
    </citation>
    <scope>NUCLEOTIDE SEQUENCE</scope>
    <source>
        <strain evidence="7">PMI_201</strain>
    </source>
</reference>
<feature type="compositionally biased region" description="Basic and acidic residues" evidence="5">
    <location>
        <begin position="38"/>
        <end position="51"/>
    </location>
</feature>
<feature type="region of interest" description="Disordered" evidence="5">
    <location>
        <begin position="1"/>
        <end position="62"/>
    </location>
</feature>
<evidence type="ECO:0000256" key="3">
    <source>
        <dbReference type="ARBA" id="ARBA00024909"/>
    </source>
</evidence>
<dbReference type="SUPFAM" id="SSF55194">
    <property type="entry name" value="Ribosome recycling factor, RRF"/>
    <property type="match status" value="1"/>
</dbReference>
<dbReference type="GO" id="GO:0043023">
    <property type="term" value="F:ribosomal large subunit binding"/>
    <property type="evidence" value="ECO:0007669"/>
    <property type="project" value="TreeGrafter"/>
</dbReference>
<evidence type="ECO:0000256" key="1">
    <source>
        <dbReference type="ARBA" id="ARBA00005912"/>
    </source>
</evidence>
<dbReference type="FunFam" id="3.30.1360.40:FF:000020">
    <property type="entry name" value="Similar to ribosome recycling factor"/>
    <property type="match status" value="1"/>
</dbReference>
<evidence type="ECO:0000256" key="5">
    <source>
        <dbReference type="SAM" id="MobiDB-lite"/>
    </source>
</evidence>
<evidence type="ECO:0000259" key="6">
    <source>
        <dbReference type="Pfam" id="PF01765"/>
    </source>
</evidence>
<keyword evidence="4" id="KW-0175">Coiled coil</keyword>
<proteinExistence type="inferred from homology"/>
<dbReference type="GO" id="GO:0005739">
    <property type="term" value="C:mitochondrion"/>
    <property type="evidence" value="ECO:0007669"/>
    <property type="project" value="TreeGrafter"/>
</dbReference>
<protein>
    <submittedName>
        <fullName evidence="7">Ribosome recycling factor-domain-containing protein</fullName>
    </submittedName>
</protein>
<evidence type="ECO:0000313" key="8">
    <source>
        <dbReference type="Proteomes" id="UP001201262"/>
    </source>
</evidence>
<dbReference type="PANTHER" id="PTHR20982:SF3">
    <property type="entry name" value="MITOCHONDRIAL RIBOSOME RECYCLING FACTOR PSEUDO 1"/>
    <property type="match status" value="1"/>
</dbReference>
<feature type="compositionally biased region" description="Basic and acidic residues" evidence="5">
    <location>
        <begin position="199"/>
        <end position="217"/>
    </location>
</feature>
<feature type="domain" description="Ribosome recycling factor" evidence="6">
    <location>
        <begin position="74"/>
        <end position="243"/>
    </location>
</feature>
<feature type="coiled-coil region" evidence="4">
    <location>
        <begin position="218"/>
        <end position="245"/>
    </location>
</feature>
<dbReference type="GeneID" id="70248404"/>
<evidence type="ECO:0000256" key="4">
    <source>
        <dbReference type="SAM" id="Coils"/>
    </source>
</evidence>
<accession>A0AAD4KX81</accession>
<comment type="similarity">
    <text evidence="1">Belongs to the RRF family.</text>
</comment>
<dbReference type="Gene3D" id="3.30.1360.40">
    <property type="match status" value="1"/>
</dbReference>
<comment type="function">
    <text evidence="3">Necessary for protein synthesis in mitochondria. Functions as a ribosome recycling factor in mitochondria.</text>
</comment>
<name>A0AAD4KX81_9EURO</name>
<keyword evidence="2" id="KW-0648">Protein biosynthesis</keyword>
<dbReference type="Pfam" id="PF01765">
    <property type="entry name" value="RRF"/>
    <property type="match status" value="1"/>
</dbReference>
<comment type="caution">
    <text evidence="7">The sequence shown here is derived from an EMBL/GenBank/DDBJ whole genome shotgun (WGS) entry which is preliminary data.</text>
</comment>
<feature type="compositionally biased region" description="Polar residues" evidence="5">
    <location>
        <begin position="9"/>
        <end position="24"/>
    </location>
</feature>
<evidence type="ECO:0000313" key="7">
    <source>
        <dbReference type="EMBL" id="KAH8701148.1"/>
    </source>
</evidence>
<dbReference type="AlphaFoldDB" id="A0AAD4KX81"/>
<dbReference type="InterPro" id="IPR023584">
    <property type="entry name" value="Ribosome_recyc_fac_dom"/>
</dbReference>
<keyword evidence="8" id="KW-1185">Reference proteome</keyword>
<sequence>MSRHHAINPSRSNLTISQQTQRHFTYSAPLSKKKDKNKKGEDVESKGKNDDSPPSDPFDLTQLHNGISDAIARLKEDLHKLRSGGRFNPEVLENLRVSLSKNSNETIKLGELAQVVPKGGRSVAIIVGEEDLIKPVNSAIIASNLSLTPQPDQHNALQLNVPIPPPTKESREQAIKTAKLAMEKAANSVKSSRAGIHKKLQDMQKKKEARPDDIRKAHDQMEKVVEKAQKDIKDVVEMARKTLEQA</sequence>
<dbReference type="RefSeq" id="XP_046074854.1">
    <property type="nucleotide sequence ID" value="XM_046218117.1"/>
</dbReference>
<evidence type="ECO:0000256" key="2">
    <source>
        <dbReference type="ARBA" id="ARBA00022917"/>
    </source>
</evidence>
<dbReference type="EMBL" id="JAJTJA010000004">
    <property type="protein sequence ID" value="KAH8701148.1"/>
    <property type="molecule type" value="Genomic_DNA"/>
</dbReference>
<dbReference type="Gene3D" id="1.10.132.20">
    <property type="entry name" value="Ribosome-recycling factor"/>
    <property type="match status" value="1"/>
</dbReference>
<gene>
    <name evidence="7" type="ORF">BGW36DRAFT_396058</name>
</gene>
<dbReference type="PANTHER" id="PTHR20982">
    <property type="entry name" value="RIBOSOME RECYCLING FACTOR"/>
    <property type="match status" value="1"/>
</dbReference>
<organism evidence="7 8">
    <name type="scientific">Talaromyces proteolyticus</name>
    <dbReference type="NCBI Taxonomy" id="1131652"/>
    <lineage>
        <taxon>Eukaryota</taxon>
        <taxon>Fungi</taxon>
        <taxon>Dikarya</taxon>
        <taxon>Ascomycota</taxon>
        <taxon>Pezizomycotina</taxon>
        <taxon>Eurotiomycetes</taxon>
        <taxon>Eurotiomycetidae</taxon>
        <taxon>Eurotiales</taxon>
        <taxon>Trichocomaceae</taxon>
        <taxon>Talaromyces</taxon>
        <taxon>Talaromyces sect. Bacilispori</taxon>
    </lineage>
</organism>
<dbReference type="InterPro" id="IPR002661">
    <property type="entry name" value="Ribosome_recyc_fac"/>
</dbReference>